<proteinExistence type="predicted"/>
<protein>
    <submittedName>
        <fullName evidence="1">4262_t:CDS:1</fullName>
    </submittedName>
</protein>
<gene>
    <name evidence="1" type="ORF">SCALOS_LOCUS4730</name>
</gene>
<organism evidence="1 2">
    <name type="scientific">Scutellospora calospora</name>
    <dbReference type="NCBI Taxonomy" id="85575"/>
    <lineage>
        <taxon>Eukaryota</taxon>
        <taxon>Fungi</taxon>
        <taxon>Fungi incertae sedis</taxon>
        <taxon>Mucoromycota</taxon>
        <taxon>Glomeromycotina</taxon>
        <taxon>Glomeromycetes</taxon>
        <taxon>Diversisporales</taxon>
        <taxon>Gigasporaceae</taxon>
        <taxon>Scutellospora</taxon>
    </lineage>
</organism>
<sequence>MPDGNYPNPENCSLFITCNVGFLYLRHCPYGLHYSNEADACVFQEESNCFTCPKKNHKNNPNGLYANPEDCCSFIQCAHGHPYVMACPDGLQWSTKKLRCEWPKNSDCGVDNDGKL</sequence>
<dbReference type="EMBL" id="CAJVPM010006733">
    <property type="protein sequence ID" value="CAG8538142.1"/>
    <property type="molecule type" value="Genomic_DNA"/>
</dbReference>
<name>A0ACA9LSE7_9GLOM</name>
<evidence type="ECO:0000313" key="1">
    <source>
        <dbReference type="EMBL" id="CAG8538142.1"/>
    </source>
</evidence>
<comment type="caution">
    <text evidence="1">The sequence shown here is derived from an EMBL/GenBank/DDBJ whole genome shotgun (WGS) entry which is preliminary data.</text>
</comment>
<accession>A0ACA9LSE7</accession>
<evidence type="ECO:0000313" key="2">
    <source>
        <dbReference type="Proteomes" id="UP000789860"/>
    </source>
</evidence>
<reference evidence="1" key="1">
    <citation type="submission" date="2021-06" db="EMBL/GenBank/DDBJ databases">
        <authorList>
            <person name="Kallberg Y."/>
            <person name="Tangrot J."/>
            <person name="Rosling A."/>
        </authorList>
    </citation>
    <scope>NUCLEOTIDE SEQUENCE</scope>
    <source>
        <strain evidence="1">AU212A</strain>
    </source>
</reference>
<keyword evidence="2" id="KW-1185">Reference proteome</keyword>
<dbReference type="Proteomes" id="UP000789860">
    <property type="component" value="Unassembled WGS sequence"/>
</dbReference>
<feature type="non-terminal residue" evidence="1">
    <location>
        <position position="116"/>
    </location>
</feature>